<dbReference type="InterPro" id="IPR051829">
    <property type="entry name" value="Multiheme_Cytochr_ET"/>
</dbReference>
<dbReference type="RefSeq" id="WP_106392998.1">
    <property type="nucleotide sequence ID" value="NZ_PVNK01000165.1"/>
</dbReference>
<feature type="signal peptide" evidence="3">
    <location>
        <begin position="1"/>
        <end position="19"/>
    </location>
</feature>
<dbReference type="OrthoDB" id="9814800at2"/>
<comment type="caution">
    <text evidence="4">The sequence shown here is derived from an EMBL/GenBank/DDBJ whole genome shotgun (WGS) entry which is preliminary data.</text>
</comment>
<dbReference type="PANTHER" id="PTHR35038:SF8">
    <property type="entry name" value="C-TYPE POLYHEME CYTOCHROME OMCC"/>
    <property type="match status" value="1"/>
</dbReference>
<dbReference type="Gene3D" id="1.10.1130.10">
    <property type="entry name" value="Flavocytochrome C3, Chain A"/>
    <property type="match status" value="1"/>
</dbReference>
<sequence length="616" mass="64501">MTARPVAALLTTVALTALACGHNEASSGSGPGTHGESGAADGDPGDGDPGDGDPGDGDPGDGDPGDGDPDPGTAALQLPPGHTVNTGRVATAHVCETCHANSDQAEAMRDEAGRGVAPHDLWRSSMMANAARDPFWHAMVEGEVLSTPAAAAAIEAKCTRCHTPLLAAELELSDAGSPALATLHEPDSDHGALGLDGVSCTLCHQIEDEQLGQPASFSGGWTVAGEGRIYGPHDQPFTMPMVNHVDMTPTLGEHIVESATCATCHTLFTEALTPEGGATGASLGEQTPYLEWQNSAFSTEAADPGPQAASCQDCHAPKLSEDGLPISTRIAHRPMGDDFPPIDDRSPYGRHLFVGGNTLMLELIRDYAQVLQPNASAAAFEATIAATRAQLEQATAELTIAPIVREGDTLRIPVTISSLVGHKLPTGFPSRRVFLWVELRDVNGQLVFRSGGHDERGRLLDGEGQVLASELVGGPVAPHLDELGQQNQAQIWEAVMADTEGQPTYRLLRGASYYKDNRLLPTGWDPQLASEAIAAVGVAGDPDFGAGGDTVSVVVEAPADAGPYEVEARAYYQPLSPRFVAELFALDGPRIRAFEAMLETTQVAPERLATAQRTTD</sequence>
<keyword evidence="1 3" id="KW-0732">Signal</keyword>
<dbReference type="Proteomes" id="UP000237968">
    <property type="component" value="Unassembled WGS sequence"/>
</dbReference>
<dbReference type="PROSITE" id="PS51257">
    <property type="entry name" value="PROKAR_LIPOPROTEIN"/>
    <property type="match status" value="1"/>
</dbReference>
<feature type="compositionally biased region" description="Acidic residues" evidence="2">
    <location>
        <begin position="43"/>
        <end position="69"/>
    </location>
</feature>
<name>A0A2S9XUP7_9BACT</name>
<evidence type="ECO:0000313" key="4">
    <source>
        <dbReference type="EMBL" id="PRP96585.1"/>
    </source>
</evidence>
<dbReference type="InterPro" id="IPR036280">
    <property type="entry name" value="Multihaem_cyt_sf"/>
</dbReference>
<dbReference type="SUPFAM" id="SSF48695">
    <property type="entry name" value="Multiheme cytochromes"/>
    <property type="match status" value="1"/>
</dbReference>
<dbReference type="AlphaFoldDB" id="A0A2S9XUP7"/>
<dbReference type="PANTHER" id="PTHR35038">
    <property type="entry name" value="DISSIMILATORY SULFITE REDUCTASE SIRA"/>
    <property type="match status" value="1"/>
</dbReference>
<keyword evidence="5" id="KW-1185">Reference proteome</keyword>
<evidence type="ECO:0000256" key="1">
    <source>
        <dbReference type="ARBA" id="ARBA00022729"/>
    </source>
</evidence>
<organism evidence="4 5">
    <name type="scientific">Enhygromyxa salina</name>
    <dbReference type="NCBI Taxonomy" id="215803"/>
    <lineage>
        <taxon>Bacteria</taxon>
        <taxon>Pseudomonadati</taxon>
        <taxon>Myxococcota</taxon>
        <taxon>Polyangia</taxon>
        <taxon>Nannocystales</taxon>
        <taxon>Nannocystaceae</taxon>
        <taxon>Enhygromyxa</taxon>
    </lineage>
</organism>
<reference evidence="4 5" key="1">
    <citation type="submission" date="2018-03" db="EMBL/GenBank/DDBJ databases">
        <title>Draft Genome Sequences of the Obligatory Marine Myxobacteria Enhygromyxa salina SWB005.</title>
        <authorList>
            <person name="Poehlein A."/>
            <person name="Moghaddam J.A."/>
            <person name="Harms H."/>
            <person name="Alanjari M."/>
            <person name="Koenig G.M."/>
            <person name="Daniel R."/>
            <person name="Schaeberle T.F."/>
        </authorList>
    </citation>
    <scope>NUCLEOTIDE SEQUENCE [LARGE SCALE GENOMIC DNA]</scope>
    <source>
        <strain evidence="4 5">SWB005</strain>
    </source>
</reference>
<proteinExistence type="predicted"/>
<dbReference type="EMBL" id="PVNK01000165">
    <property type="protein sequence ID" value="PRP96585.1"/>
    <property type="molecule type" value="Genomic_DNA"/>
</dbReference>
<evidence type="ECO:0000256" key="3">
    <source>
        <dbReference type="SAM" id="SignalP"/>
    </source>
</evidence>
<feature type="chain" id="PRO_5015460945" evidence="3">
    <location>
        <begin position="20"/>
        <end position="616"/>
    </location>
</feature>
<feature type="region of interest" description="Disordered" evidence="2">
    <location>
        <begin position="23"/>
        <end position="85"/>
    </location>
</feature>
<evidence type="ECO:0000256" key="2">
    <source>
        <dbReference type="SAM" id="MobiDB-lite"/>
    </source>
</evidence>
<feature type="region of interest" description="Disordered" evidence="2">
    <location>
        <begin position="300"/>
        <end position="322"/>
    </location>
</feature>
<gene>
    <name evidence="4" type="ORF">ENSA5_36610</name>
</gene>
<accession>A0A2S9XUP7</accession>
<evidence type="ECO:0000313" key="5">
    <source>
        <dbReference type="Proteomes" id="UP000237968"/>
    </source>
</evidence>
<protein>
    <submittedName>
        <fullName evidence="4">Uncharacterized protein</fullName>
    </submittedName>
</protein>